<dbReference type="Proteomes" id="UP001151582">
    <property type="component" value="Unassembled WGS sequence"/>
</dbReference>
<proteinExistence type="inferred from homology"/>
<organism evidence="6 7">
    <name type="scientific">Dimargaris verticillata</name>
    <dbReference type="NCBI Taxonomy" id="2761393"/>
    <lineage>
        <taxon>Eukaryota</taxon>
        <taxon>Fungi</taxon>
        <taxon>Fungi incertae sedis</taxon>
        <taxon>Zoopagomycota</taxon>
        <taxon>Kickxellomycotina</taxon>
        <taxon>Dimargaritomycetes</taxon>
        <taxon>Dimargaritales</taxon>
        <taxon>Dimargaritaceae</taxon>
        <taxon>Dimargaris</taxon>
    </lineage>
</organism>
<keyword evidence="2" id="KW-0677">Repeat</keyword>
<gene>
    <name evidence="6" type="ORF">H4R34_002781</name>
</gene>
<protein>
    <recommendedName>
        <fullName evidence="8">Pentatricopeptide repeat-containing protein</fullName>
    </recommendedName>
</protein>
<dbReference type="InterPro" id="IPR011990">
    <property type="entry name" value="TPR-like_helical_dom_sf"/>
</dbReference>
<evidence type="ECO:0008006" key="8">
    <source>
        <dbReference type="Google" id="ProtNLM"/>
    </source>
</evidence>
<comment type="similarity">
    <text evidence="1">Belongs to the CCM1 family.</text>
</comment>
<keyword evidence="7" id="KW-1185">Reference proteome</keyword>
<dbReference type="OrthoDB" id="5557325at2759"/>
<comment type="subunit">
    <text evidence="4">Binds to mitochondrial small subunit 15S rRNA.</text>
</comment>
<dbReference type="AlphaFoldDB" id="A0A9W8EDS8"/>
<dbReference type="PANTHER" id="PTHR47447:SF17">
    <property type="entry name" value="OS12G0638900 PROTEIN"/>
    <property type="match status" value="1"/>
</dbReference>
<reference evidence="6" key="1">
    <citation type="submission" date="2022-07" db="EMBL/GenBank/DDBJ databases">
        <title>Phylogenomic reconstructions and comparative analyses of Kickxellomycotina fungi.</title>
        <authorList>
            <person name="Reynolds N.K."/>
            <person name="Stajich J.E."/>
            <person name="Barry K."/>
            <person name="Grigoriev I.V."/>
            <person name="Crous P."/>
            <person name="Smith M.E."/>
        </authorList>
    </citation>
    <scope>NUCLEOTIDE SEQUENCE</scope>
    <source>
        <strain evidence="6">RSA 567</strain>
    </source>
</reference>
<dbReference type="Gene3D" id="1.25.40.10">
    <property type="entry name" value="Tetratricopeptide repeat domain"/>
    <property type="match status" value="1"/>
</dbReference>
<name>A0A9W8EDS8_9FUNG</name>
<feature type="repeat" description="PPR" evidence="5">
    <location>
        <begin position="106"/>
        <end position="140"/>
    </location>
</feature>
<comment type="caution">
    <text evidence="6">The sequence shown here is derived from an EMBL/GenBank/DDBJ whole genome shotgun (WGS) entry which is preliminary data.</text>
</comment>
<sequence length="282" mass="32420">MKPKPEQTSIQSHPYQHPTEHRLVQLLQHTIDRAGPEAGERLISELENGGYQIPLVMYNELIRLYSDQCRIHDVERWHQKLVHTVISHVQPASDTPISLSQPMAPTTVTYALLINAYNRAGLGAKAIATWQDFKSTGLPLTPPLITVILDTLGHHKKVHLLTKFWASIQPKWQAMLDENNHNSYMEALLRNQYFDHAVHHFTTQMWPVRSQSTPRWPMHHLNDSLSAETPQVCGPSRKTLVTLLSPLHRNYRMELLQVVVNHVKLYYQSVIPVVQELGYSLH</sequence>
<evidence type="ECO:0000256" key="1">
    <source>
        <dbReference type="ARBA" id="ARBA00006192"/>
    </source>
</evidence>
<dbReference type="InterPro" id="IPR002885">
    <property type="entry name" value="PPR_rpt"/>
</dbReference>
<dbReference type="PANTHER" id="PTHR47447">
    <property type="entry name" value="OS03G0856100 PROTEIN"/>
    <property type="match status" value="1"/>
</dbReference>
<evidence type="ECO:0000256" key="3">
    <source>
        <dbReference type="ARBA" id="ARBA00044493"/>
    </source>
</evidence>
<comment type="function">
    <text evidence="3">Regulates mitochondrial small subunit maturation by controlling 15S rRNA 5'-end processing. Localizes to the 5' precursor of the 15S rRNA in a position that is subsequently occupied by mS47 in the mature yeast mtSSU. Uses structure and sequence-specific RNA recognition, binding to a single-stranded region of the precursor and specifically recognizing bases -6 to -1. The exchange of Ccm1 for mS47 is coupled to the irreversible removal of precursor rRNA that is accompanied by conformational changes of the mitoribosomal proteins uS5m and mS26. These conformational changes signal completion of 5'-end rRNA processing through protection of the mature 5'-end of the 15S rRNA and stabilization of mS47. The removal of the 5' precursor together with the dissociation of Ccm1 may be catalyzed by the 5'-3' exoribonuclease Pet127. Involved in the specific removal of group I introns in mitochondrial encoded transcripts.</text>
</comment>
<evidence type="ECO:0000256" key="5">
    <source>
        <dbReference type="PROSITE-ProRule" id="PRU00708"/>
    </source>
</evidence>
<dbReference type="PROSITE" id="PS51375">
    <property type="entry name" value="PPR"/>
    <property type="match status" value="1"/>
</dbReference>
<evidence type="ECO:0000313" key="7">
    <source>
        <dbReference type="Proteomes" id="UP001151582"/>
    </source>
</evidence>
<accession>A0A9W8EDS8</accession>
<dbReference type="EMBL" id="JANBQB010000212">
    <property type="protein sequence ID" value="KAJ1979570.1"/>
    <property type="molecule type" value="Genomic_DNA"/>
</dbReference>
<evidence type="ECO:0000256" key="2">
    <source>
        <dbReference type="ARBA" id="ARBA00022737"/>
    </source>
</evidence>
<evidence type="ECO:0000256" key="4">
    <source>
        <dbReference type="ARBA" id="ARBA00044511"/>
    </source>
</evidence>
<evidence type="ECO:0000313" key="6">
    <source>
        <dbReference type="EMBL" id="KAJ1979570.1"/>
    </source>
</evidence>